<dbReference type="RefSeq" id="WP_379319790.1">
    <property type="nucleotide sequence ID" value="NZ_JBHTLM010000009.1"/>
</dbReference>
<comment type="caution">
    <text evidence="1">The sequence shown here is derived from an EMBL/GenBank/DDBJ whole genome shotgun (WGS) entry which is preliminary data.</text>
</comment>
<evidence type="ECO:0000313" key="1">
    <source>
        <dbReference type="EMBL" id="MFD1177339.1"/>
    </source>
</evidence>
<keyword evidence="2" id="KW-1185">Reference proteome</keyword>
<gene>
    <name evidence="1" type="ORF">ACFQ3W_13670</name>
</gene>
<evidence type="ECO:0000313" key="2">
    <source>
        <dbReference type="Proteomes" id="UP001597262"/>
    </source>
</evidence>
<name>A0ABW3RY21_9BACL</name>
<accession>A0ABW3RY21</accession>
<proteinExistence type="predicted"/>
<organism evidence="1 2">
    <name type="scientific">Paenibacillus puldeungensis</name>
    <dbReference type="NCBI Taxonomy" id="696536"/>
    <lineage>
        <taxon>Bacteria</taxon>
        <taxon>Bacillati</taxon>
        <taxon>Bacillota</taxon>
        <taxon>Bacilli</taxon>
        <taxon>Bacillales</taxon>
        <taxon>Paenibacillaceae</taxon>
        <taxon>Paenibacillus</taxon>
    </lineage>
</organism>
<sequence length="170" mass="19955">MRAYYLGTHRDLLDPVSLRYLRFGALWYEEHGQRLVVGYGFGESKIEILRQFGAQASCQACMDMEIVHEIYQKIRKQQQEQDWSEHRQLPLLSAFKKPWRNMSSGWYVLKFQKSFPVHLSIVHKTKYTVWIEHSAVCENEAEIQCCIEKAAAAHHIDLKWVEGWGGKRNG</sequence>
<dbReference type="Proteomes" id="UP001597262">
    <property type="component" value="Unassembled WGS sequence"/>
</dbReference>
<reference evidence="2" key="1">
    <citation type="journal article" date="2019" name="Int. J. Syst. Evol. Microbiol.">
        <title>The Global Catalogue of Microorganisms (GCM) 10K type strain sequencing project: providing services to taxonomists for standard genome sequencing and annotation.</title>
        <authorList>
            <consortium name="The Broad Institute Genomics Platform"/>
            <consortium name="The Broad Institute Genome Sequencing Center for Infectious Disease"/>
            <person name="Wu L."/>
            <person name="Ma J."/>
        </authorList>
    </citation>
    <scope>NUCLEOTIDE SEQUENCE [LARGE SCALE GENOMIC DNA]</scope>
    <source>
        <strain evidence="2">CCUG 59189</strain>
    </source>
</reference>
<dbReference type="EMBL" id="JBHTLM010000009">
    <property type="protein sequence ID" value="MFD1177339.1"/>
    <property type="molecule type" value="Genomic_DNA"/>
</dbReference>
<protein>
    <submittedName>
        <fullName evidence="1">Uncharacterized protein</fullName>
    </submittedName>
</protein>